<dbReference type="Pfam" id="PF01522">
    <property type="entry name" value="Polysacc_deac_1"/>
    <property type="match status" value="1"/>
</dbReference>
<dbReference type="GO" id="GO:0016810">
    <property type="term" value="F:hydrolase activity, acting on carbon-nitrogen (but not peptide) bonds"/>
    <property type="evidence" value="ECO:0007669"/>
    <property type="project" value="InterPro"/>
</dbReference>
<evidence type="ECO:0000256" key="1">
    <source>
        <dbReference type="ARBA" id="ARBA00004613"/>
    </source>
</evidence>
<evidence type="ECO:0000259" key="3">
    <source>
        <dbReference type="PROSITE" id="PS51677"/>
    </source>
</evidence>
<gene>
    <name evidence="4" type="ORF">DKM44_10970</name>
</gene>
<dbReference type="OrthoDB" id="9778320at2"/>
<feature type="domain" description="NodB homology" evidence="3">
    <location>
        <begin position="75"/>
        <end position="303"/>
    </location>
</feature>
<keyword evidence="5" id="KW-1185">Reference proteome</keyword>
<accession>A0A2Z3JI53</accession>
<dbReference type="KEGG" id="dez:DKM44_10970"/>
<dbReference type="PANTHER" id="PTHR34216">
    <property type="match status" value="1"/>
</dbReference>
<reference evidence="4 5" key="1">
    <citation type="submission" date="2018-05" db="EMBL/GenBank/DDBJ databases">
        <title>Complete Genome Sequence of Deinococcus sp. strain 17bor-2.</title>
        <authorList>
            <person name="Srinivasan S."/>
        </authorList>
    </citation>
    <scope>NUCLEOTIDE SEQUENCE [LARGE SCALE GENOMIC DNA]</scope>
    <source>
        <strain evidence="4 5">17bor-2</strain>
    </source>
</reference>
<comment type="subcellular location">
    <subcellularLocation>
        <location evidence="1">Secreted</location>
    </subcellularLocation>
</comment>
<dbReference type="SUPFAM" id="SSF88713">
    <property type="entry name" value="Glycoside hydrolase/deacetylase"/>
    <property type="match status" value="1"/>
</dbReference>
<dbReference type="EMBL" id="CP029494">
    <property type="protein sequence ID" value="AWN23686.1"/>
    <property type="molecule type" value="Genomic_DNA"/>
</dbReference>
<dbReference type="GO" id="GO:0005975">
    <property type="term" value="P:carbohydrate metabolic process"/>
    <property type="evidence" value="ECO:0007669"/>
    <property type="project" value="InterPro"/>
</dbReference>
<name>A0A2Z3JI53_9DEIO</name>
<dbReference type="Proteomes" id="UP000245368">
    <property type="component" value="Chromosome"/>
</dbReference>
<dbReference type="AlphaFoldDB" id="A0A2Z3JI53"/>
<dbReference type="InterPro" id="IPR051398">
    <property type="entry name" value="Polysacch_Deacetylase"/>
</dbReference>
<dbReference type="InterPro" id="IPR011330">
    <property type="entry name" value="Glyco_hydro/deAcase_b/a-brl"/>
</dbReference>
<dbReference type="GO" id="GO:0005576">
    <property type="term" value="C:extracellular region"/>
    <property type="evidence" value="ECO:0007669"/>
    <property type="project" value="UniProtKB-SubCell"/>
</dbReference>
<dbReference type="PANTHER" id="PTHR34216:SF3">
    <property type="entry name" value="POLY-BETA-1,6-N-ACETYL-D-GLUCOSAMINE N-DEACETYLASE"/>
    <property type="match status" value="1"/>
</dbReference>
<evidence type="ECO:0000256" key="2">
    <source>
        <dbReference type="ARBA" id="ARBA00022729"/>
    </source>
</evidence>
<dbReference type="CDD" id="cd10970">
    <property type="entry name" value="CE4_DAC_u1_6s"/>
    <property type="match status" value="1"/>
</dbReference>
<protein>
    <recommendedName>
        <fullName evidence="3">NodB homology domain-containing protein</fullName>
    </recommendedName>
</protein>
<evidence type="ECO:0000313" key="4">
    <source>
        <dbReference type="EMBL" id="AWN23686.1"/>
    </source>
</evidence>
<proteinExistence type="predicted"/>
<dbReference type="PROSITE" id="PS51677">
    <property type="entry name" value="NODB"/>
    <property type="match status" value="1"/>
</dbReference>
<sequence>MAGRPLPFGGLEGAGPNAHPEVVLQNSGSHDIGPKSWLRFTLAAVSGALLLSACGSTSSGPTPSTAECLQAAGNSAVTFVADDGYQQDWTILRPIFKEAGVPFVSAVITNSIGHASNTSLDQIKQLAADGDEIVSHTVTHPDLNTLNDAMLDAELKDSQAALAAAGLPTNHVVYPMGDTSERVEQAASKYYQLGVGVGNGLNDPKALERYDLHRVALGSYFDVIPSSPPHPPTNTLAYYKARIDEAVQTHQWLIFMLHSAGPGFDEAQVEALKDTVAYAKTQNTNVTTLSGGYAVAQKLAACK</sequence>
<evidence type="ECO:0000313" key="5">
    <source>
        <dbReference type="Proteomes" id="UP000245368"/>
    </source>
</evidence>
<dbReference type="InterPro" id="IPR002509">
    <property type="entry name" value="NODB_dom"/>
</dbReference>
<dbReference type="Gene3D" id="3.20.20.370">
    <property type="entry name" value="Glycoside hydrolase/deacetylase"/>
    <property type="match status" value="1"/>
</dbReference>
<keyword evidence="2" id="KW-0732">Signal</keyword>
<organism evidence="4 5">
    <name type="scientific">Deinococcus irradiatisoli</name>
    <dbReference type="NCBI Taxonomy" id="2202254"/>
    <lineage>
        <taxon>Bacteria</taxon>
        <taxon>Thermotogati</taxon>
        <taxon>Deinococcota</taxon>
        <taxon>Deinococci</taxon>
        <taxon>Deinococcales</taxon>
        <taxon>Deinococcaceae</taxon>
        <taxon>Deinococcus</taxon>
    </lineage>
</organism>